<gene>
    <name evidence="2" type="ORF">ENV38_04130</name>
</gene>
<dbReference type="EMBL" id="DTGD01000152">
    <property type="protein sequence ID" value="HGB36072.1"/>
    <property type="molecule type" value="Genomic_DNA"/>
</dbReference>
<dbReference type="Gene3D" id="3.10.560.10">
    <property type="entry name" value="Outer membrane lipoprotein wza domain like"/>
    <property type="match status" value="1"/>
</dbReference>
<evidence type="ECO:0000259" key="1">
    <source>
        <dbReference type="Pfam" id="PF10531"/>
    </source>
</evidence>
<dbReference type="AlphaFoldDB" id="A0A7V3NUC4"/>
<accession>A0A7V3NUC4</accession>
<reference evidence="2" key="1">
    <citation type="journal article" date="2020" name="mSystems">
        <title>Genome- and Community-Level Interaction Insights into Carbon Utilization and Element Cycling Functions of Hydrothermarchaeota in Hydrothermal Sediment.</title>
        <authorList>
            <person name="Zhou Z."/>
            <person name="Liu Y."/>
            <person name="Xu W."/>
            <person name="Pan J."/>
            <person name="Luo Z.H."/>
            <person name="Li M."/>
        </authorList>
    </citation>
    <scope>NUCLEOTIDE SEQUENCE [LARGE SCALE GENOMIC DNA]</scope>
    <source>
        <strain evidence="2">SpSt-754</strain>
    </source>
</reference>
<dbReference type="PANTHER" id="PTHR33619">
    <property type="entry name" value="POLYSACCHARIDE EXPORT PROTEIN GFCE-RELATED"/>
    <property type="match status" value="1"/>
</dbReference>
<evidence type="ECO:0000313" key="2">
    <source>
        <dbReference type="EMBL" id="HGB36072.1"/>
    </source>
</evidence>
<dbReference type="Pfam" id="PF10531">
    <property type="entry name" value="SLBB"/>
    <property type="match status" value="1"/>
</dbReference>
<proteinExistence type="predicted"/>
<organism evidence="2">
    <name type="scientific">candidate division WOR-3 bacterium</name>
    <dbReference type="NCBI Taxonomy" id="2052148"/>
    <lineage>
        <taxon>Bacteria</taxon>
        <taxon>Bacteria division WOR-3</taxon>
    </lineage>
</organism>
<dbReference type="InterPro" id="IPR049712">
    <property type="entry name" value="Poly_export"/>
</dbReference>
<protein>
    <recommendedName>
        <fullName evidence="1">Soluble ligand binding domain-containing protein</fullName>
    </recommendedName>
</protein>
<sequence length="396" mass="44045">MVKLAVLLVLISQGIGGQQNGAENILASELFSEEEYLLGPGDSLMVVLKDLSLGYLTTINFGGIMPLMVPFFVKDSVQFRPVALKRVYNISIKELKDSLRIWYSSLLKVNEIDLMVISPRWLTVLVKGNTNTNGPANVRASSRLASLLSMETYRCGYNADINSILVETSKGETLYVDLEKYYKTGELRYNPLLAKVKSIFVPEIKKGIVIFGAVKGYPVKMFQKQVIQALGGNFTVSFEANVIKVPAYDSLRVRDAINEAGGVKSFALLSELYSSKRGKVTLDDYLPVGDTLYVPPFTDKVFVAGEVRNPGYVPYLPGATLETYLSYCGGFTNRAAYHRIYVIRANRKVPKGKIGTVQPGDIIFVPEVKLKWFEDYLTLAQVVSSLLITWVTLKRL</sequence>
<comment type="caution">
    <text evidence="2">The sequence shown here is derived from an EMBL/GenBank/DDBJ whole genome shotgun (WGS) entry which is preliminary data.</text>
</comment>
<dbReference type="InterPro" id="IPR019554">
    <property type="entry name" value="Soluble_ligand-bd"/>
</dbReference>
<dbReference type="GO" id="GO:0015159">
    <property type="term" value="F:polysaccharide transmembrane transporter activity"/>
    <property type="evidence" value="ECO:0007669"/>
    <property type="project" value="InterPro"/>
</dbReference>
<feature type="domain" description="Soluble ligand binding" evidence="1">
    <location>
        <begin position="300"/>
        <end position="353"/>
    </location>
</feature>
<dbReference type="PANTHER" id="PTHR33619:SF3">
    <property type="entry name" value="POLYSACCHARIDE EXPORT PROTEIN GFCE-RELATED"/>
    <property type="match status" value="1"/>
</dbReference>
<name>A0A7V3NUC4_UNCW3</name>